<accession>A0A4U6R666</accession>
<feature type="transmembrane region" description="Helical" evidence="1">
    <location>
        <begin position="169"/>
        <end position="190"/>
    </location>
</feature>
<organism evidence="2 3">
    <name type="scientific">Marinobacter panjinensis</name>
    <dbReference type="NCBI Taxonomy" id="2576384"/>
    <lineage>
        <taxon>Bacteria</taxon>
        <taxon>Pseudomonadati</taxon>
        <taxon>Pseudomonadota</taxon>
        <taxon>Gammaproteobacteria</taxon>
        <taxon>Pseudomonadales</taxon>
        <taxon>Marinobacteraceae</taxon>
        <taxon>Marinobacter</taxon>
    </lineage>
</organism>
<sequence length="228" mass="26192">MSYWKVVWDAYHAEATRLKIFLGVWDSTSLWERFYTIALVVVFLLSLVLFFILQGWLLVPVLLAEVALIVKFTSLNEKMVYEEFGDQEAKQPLKSQNYQDTRYLMFKKKLKKSFIGEPTIRGCFELLDSQIDIVATESSATKKIVTFSLGLLAGLVGSVWSRMEYAELALVAAAIISFMLLIVVVASAFPSKLEKLKELRYFMLLYCHEASITNRARRTAFSRRFAPR</sequence>
<feature type="transmembrane region" description="Helical" evidence="1">
    <location>
        <begin position="37"/>
        <end position="70"/>
    </location>
</feature>
<evidence type="ECO:0000313" key="3">
    <source>
        <dbReference type="Proteomes" id="UP000308488"/>
    </source>
</evidence>
<dbReference type="Proteomes" id="UP000308488">
    <property type="component" value="Unassembled WGS sequence"/>
</dbReference>
<keyword evidence="1" id="KW-0472">Membrane</keyword>
<proteinExistence type="predicted"/>
<keyword evidence="1" id="KW-1133">Transmembrane helix</keyword>
<protein>
    <submittedName>
        <fullName evidence="2">Uncharacterized protein</fullName>
    </submittedName>
</protein>
<dbReference type="EMBL" id="SZYH01000001">
    <property type="protein sequence ID" value="TKV69297.1"/>
    <property type="molecule type" value="Genomic_DNA"/>
</dbReference>
<dbReference type="OrthoDB" id="7068195at2"/>
<evidence type="ECO:0000313" key="2">
    <source>
        <dbReference type="EMBL" id="TKV69297.1"/>
    </source>
</evidence>
<dbReference type="RefSeq" id="WP_137436913.1">
    <property type="nucleotide sequence ID" value="NZ_SZYH01000001.1"/>
</dbReference>
<reference evidence="2 3" key="1">
    <citation type="submission" date="2019-05" db="EMBL/GenBank/DDBJ databases">
        <title>Marinobacter panjinensis sp. nov., a moderately halophilic bacterium isolated from sea tidal flat environment.</title>
        <authorList>
            <person name="Yang W."/>
            <person name="An M."/>
            <person name="He W."/>
            <person name="Luo X."/>
            <person name="Zhu L."/>
            <person name="Chen G."/>
            <person name="Zhang Y."/>
            <person name="Wang Y."/>
        </authorList>
    </citation>
    <scope>NUCLEOTIDE SEQUENCE [LARGE SCALE GENOMIC DNA]</scope>
    <source>
        <strain evidence="2 3">PJ-16</strain>
    </source>
</reference>
<comment type="caution">
    <text evidence="2">The sequence shown here is derived from an EMBL/GenBank/DDBJ whole genome shotgun (WGS) entry which is preliminary data.</text>
</comment>
<gene>
    <name evidence="2" type="ORF">FDP08_14910</name>
</gene>
<name>A0A4U6R666_9GAMM</name>
<keyword evidence="1" id="KW-0812">Transmembrane</keyword>
<dbReference type="AlphaFoldDB" id="A0A4U6R666"/>
<evidence type="ECO:0000256" key="1">
    <source>
        <dbReference type="SAM" id="Phobius"/>
    </source>
</evidence>
<feature type="transmembrane region" description="Helical" evidence="1">
    <location>
        <begin position="144"/>
        <end position="163"/>
    </location>
</feature>
<keyword evidence="3" id="KW-1185">Reference proteome</keyword>